<dbReference type="PANTHER" id="PTHR40453">
    <property type="entry name" value="PROTEIN YOEF"/>
    <property type="match status" value="1"/>
</dbReference>
<gene>
    <name evidence="1" type="ORF">ERS132457_00075</name>
</gene>
<sequence>MKKRILVVGPEDSGKREVIQFLEGRREIKLIESIVYGSRTIYVPDSYLRSPGMKKHIIATQQNAYCIVMLLPSDRNYRVYSPNFAQVFRIPSLGVIVHHSEQLENNTTDCLLELRETGVNELIELDLEDYDTYVALLEKIKNLKEGNQ</sequence>
<dbReference type="GO" id="GO:0006576">
    <property type="term" value="P:biogenic amine metabolic process"/>
    <property type="evidence" value="ECO:0007669"/>
    <property type="project" value="InterPro"/>
</dbReference>
<dbReference type="RefSeq" id="WP_024400644.1">
    <property type="nucleotide sequence ID" value="NZ_CEEK01000107.1"/>
</dbReference>
<dbReference type="Pfam" id="PF10662">
    <property type="entry name" value="PduV-EutP"/>
    <property type="match status" value="1"/>
</dbReference>
<dbReference type="GO" id="GO:0005524">
    <property type="term" value="F:ATP binding"/>
    <property type="evidence" value="ECO:0007669"/>
    <property type="project" value="InterPro"/>
</dbReference>
<dbReference type="Proteomes" id="UP000069831">
    <property type="component" value="Unassembled WGS sequence"/>
</dbReference>
<reference evidence="1 2" key="1">
    <citation type="submission" date="2016-02" db="EMBL/GenBank/DDBJ databases">
        <authorList>
            <consortium name="Pathogen Informatics"/>
        </authorList>
    </citation>
    <scope>NUCLEOTIDE SEQUENCE [LARGE SCALE GENOMIC DNA]</scope>
    <source>
        <strain evidence="1 2">LSS95</strain>
    </source>
</reference>
<evidence type="ECO:0000313" key="2">
    <source>
        <dbReference type="Proteomes" id="UP000069831"/>
    </source>
</evidence>
<accession>A0A0Z8JGP7</accession>
<organism evidence="1 2">
    <name type="scientific">Streptococcus suis</name>
    <dbReference type="NCBI Taxonomy" id="1307"/>
    <lineage>
        <taxon>Bacteria</taxon>
        <taxon>Bacillati</taxon>
        <taxon>Bacillota</taxon>
        <taxon>Bacilli</taxon>
        <taxon>Lactobacillales</taxon>
        <taxon>Streptococcaceae</taxon>
        <taxon>Streptococcus</taxon>
    </lineage>
</organism>
<dbReference type="EMBL" id="FIIR01000001">
    <property type="protein sequence ID" value="CYV50086.1"/>
    <property type="molecule type" value="Genomic_DNA"/>
</dbReference>
<evidence type="ECO:0000313" key="1">
    <source>
        <dbReference type="EMBL" id="CYV50086.1"/>
    </source>
</evidence>
<protein>
    <submittedName>
        <fullName evidence="1">EutP/PduV family GTP-binding protein</fullName>
    </submittedName>
</protein>
<dbReference type="AlphaFoldDB" id="A0A0Z8JGP7"/>
<name>A0A0Z8JGP7_STRSU</name>
<dbReference type="PANTHER" id="PTHR40453:SF1">
    <property type="entry name" value="PROTEIN YOEF"/>
    <property type="match status" value="1"/>
</dbReference>
<proteinExistence type="predicted"/>
<dbReference type="InterPro" id="IPR012381">
    <property type="entry name" value="EutP_PduV"/>
</dbReference>